<dbReference type="AlphaFoldDB" id="A0A644XWW3"/>
<gene>
    <name evidence="1" type="ORF">SDC9_67111</name>
</gene>
<comment type="caution">
    <text evidence="1">The sequence shown here is derived from an EMBL/GenBank/DDBJ whole genome shotgun (WGS) entry which is preliminary data.</text>
</comment>
<accession>A0A644XWW3</accession>
<protein>
    <submittedName>
        <fullName evidence="1">Uncharacterized protein</fullName>
    </submittedName>
</protein>
<reference evidence="1" key="1">
    <citation type="submission" date="2019-08" db="EMBL/GenBank/DDBJ databases">
        <authorList>
            <person name="Kucharzyk K."/>
            <person name="Murdoch R.W."/>
            <person name="Higgins S."/>
            <person name="Loffler F."/>
        </authorList>
    </citation>
    <scope>NUCLEOTIDE SEQUENCE</scope>
</reference>
<organism evidence="1">
    <name type="scientific">bioreactor metagenome</name>
    <dbReference type="NCBI Taxonomy" id="1076179"/>
    <lineage>
        <taxon>unclassified sequences</taxon>
        <taxon>metagenomes</taxon>
        <taxon>ecological metagenomes</taxon>
    </lineage>
</organism>
<proteinExistence type="predicted"/>
<sequence>MFIRTYVIQMENADRLSVYKQGHTEILPGLRPCDVLTAQSRMVRINEMTASAADCPAIKRGKFHLSETGFPPHLYDLGGILQFIQQTKCASACRTYLFDILSADSAGLCNCPAALQLLPHLIEPIHLFRPLR</sequence>
<name>A0A644XWW3_9ZZZZ</name>
<dbReference type="EMBL" id="VSSQ01003434">
    <property type="protein sequence ID" value="MPM20675.1"/>
    <property type="molecule type" value="Genomic_DNA"/>
</dbReference>
<evidence type="ECO:0000313" key="1">
    <source>
        <dbReference type="EMBL" id="MPM20675.1"/>
    </source>
</evidence>